<reference evidence="3" key="2">
    <citation type="submission" date="2020-05" db="UniProtKB">
        <authorList>
            <consortium name="EnsemblMetazoa"/>
        </authorList>
    </citation>
    <scope>IDENTIFICATION</scope>
</reference>
<evidence type="ECO:0000313" key="2">
    <source>
        <dbReference type="EMBL" id="KFB43043.1"/>
    </source>
</evidence>
<dbReference type="Proteomes" id="UP000030765">
    <property type="component" value="Unassembled WGS sequence"/>
</dbReference>
<feature type="region of interest" description="Disordered" evidence="1">
    <location>
        <begin position="1"/>
        <end position="26"/>
    </location>
</feature>
<feature type="region of interest" description="Disordered" evidence="1">
    <location>
        <begin position="85"/>
        <end position="107"/>
    </location>
</feature>
<reference evidence="2 4" key="1">
    <citation type="journal article" date="2014" name="BMC Genomics">
        <title>Genome sequence of Anopheles sinensis provides insight into genetics basis of mosquito competence for malaria parasites.</title>
        <authorList>
            <person name="Zhou D."/>
            <person name="Zhang D."/>
            <person name="Ding G."/>
            <person name="Shi L."/>
            <person name="Hou Q."/>
            <person name="Ye Y."/>
            <person name="Xu Y."/>
            <person name="Zhou H."/>
            <person name="Xiong C."/>
            <person name="Li S."/>
            <person name="Yu J."/>
            <person name="Hong S."/>
            <person name="Yu X."/>
            <person name="Zou P."/>
            <person name="Chen C."/>
            <person name="Chang X."/>
            <person name="Wang W."/>
            <person name="Lv Y."/>
            <person name="Sun Y."/>
            <person name="Ma L."/>
            <person name="Shen B."/>
            <person name="Zhu C."/>
        </authorList>
    </citation>
    <scope>NUCLEOTIDE SEQUENCE [LARGE SCALE GENOMIC DNA]</scope>
</reference>
<gene>
    <name evidence="2" type="ORF">ZHAS_00010718</name>
</gene>
<sequence length="107" mass="11994">MATAVNCTNRSHRSPPGAFCSTTEEDDSLNEQVKSVPYDRMRWVEPKAGENHVFNCFGRPWNAESSQDVGTRMLVACKVSCRAAQPQDKERRKGPKYHIATGTVNHD</sequence>
<protein>
    <submittedName>
        <fullName evidence="2 3">Uncharacterized protein</fullName>
    </submittedName>
</protein>
<dbReference type="AlphaFoldDB" id="A0A084VYJ9"/>
<evidence type="ECO:0000256" key="1">
    <source>
        <dbReference type="SAM" id="MobiDB-lite"/>
    </source>
</evidence>
<name>A0A084VYJ9_ANOSI</name>
<proteinExistence type="predicted"/>
<keyword evidence="4" id="KW-1185">Reference proteome</keyword>
<dbReference type="VEuPathDB" id="VectorBase:ASIC010718"/>
<dbReference type="EMBL" id="ATLV01018374">
    <property type="status" value="NOT_ANNOTATED_CDS"/>
    <property type="molecule type" value="Genomic_DNA"/>
</dbReference>
<evidence type="ECO:0000313" key="4">
    <source>
        <dbReference type="Proteomes" id="UP000030765"/>
    </source>
</evidence>
<evidence type="ECO:0000313" key="3">
    <source>
        <dbReference type="EnsemblMetazoa" id="ASIC010718-PA"/>
    </source>
</evidence>
<dbReference type="EnsemblMetazoa" id="ASIC010718-RA">
    <property type="protein sequence ID" value="ASIC010718-PA"/>
    <property type="gene ID" value="ASIC010718"/>
</dbReference>
<organism evidence="2">
    <name type="scientific">Anopheles sinensis</name>
    <name type="common">Mosquito</name>
    <dbReference type="NCBI Taxonomy" id="74873"/>
    <lineage>
        <taxon>Eukaryota</taxon>
        <taxon>Metazoa</taxon>
        <taxon>Ecdysozoa</taxon>
        <taxon>Arthropoda</taxon>
        <taxon>Hexapoda</taxon>
        <taxon>Insecta</taxon>
        <taxon>Pterygota</taxon>
        <taxon>Neoptera</taxon>
        <taxon>Endopterygota</taxon>
        <taxon>Diptera</taxon>
        <taxon>Nematocera</taxon>
        <taxon>Culicoidea</taxon>
        <taxon>Culicidae</taxon>
        <taxon>Anophelinae</taxon>
        <taxon>Anopheles</taxon>
    </lineage>
</organism>
<accession>A0A084VYJ9</accession>
<dbReference type="EMBL" id="KE525231">
    <property type="protein sequence ID" value="KFB43043.1"/>
    <property type="molecule type" value="Genomic_DNA"/>
</dbReference>